<dbReference type="Proteomes" id="UP000811899">
    <property type="component" value="Unassembled WGS sequence"/>
</dbReference>
<evidence type="ECO:0000256" key="8">
    <source>
        <dbReference type="ARBA" id="ARBA00022840"/>
    </source>
</evidence>
<comment type="caution">
    <text evidence="11">The sequence shown here is derived from an EMBL/GenBank/DDBJ whole genome shotgun (WGS) entry which is preliminary data.</text>
</comment>
<evidence type="ECO:0000256" key="1">
    <source>
        <dbReference type="ARBA" id="ARBA00004496"/>
    </source>
</evidence>
<evidence type="ECO:0000256" key="5">
    <source>
        <dbReference type="ARBA" id="ARBA00022694"/>
    </source>
</evidence>
<evidence type="ECO:0000256" key="3">
    <source>
        <dbReference type="ARBA" id="ARBA00019010"/>
    </source>
</evidence>
<protein>
    <recommendedName>
        <fullName evidence="3">tRNA threonylcarbamoyladenosine biosynthesis protein TsaE</fullName>
    </recommendedName>
    <alternativeName>
        <fullName evidence="10">t(6)A37 threonylcarbamoyladenosine biosynthesis protein TsaE</fullName>
    </alternativeName>
</protein>
<evidence type="ECO:0000313" key="11">
    <source>
        <dbReference type="EMBL" id="MBT0662802.1"/>
    </source>
</evidence>
<dbReference type="PANTHER" id="PTHR33540:SF2">
    <property type="entry name" value="TRNA THREONYLCARBAMOYLADENOSINE BIOSYNTHESIS PROTEIN TSAE"/>
    <property type="match status" value="1"/>
</dbReference>
<keyword evidence="9" id="KW-0460">Magnesium</keyword>
<dbReference type="GO" id="GO:0005524">
    <property type="term" value="F:ATP binding"/>
    <property type="evidence" value="ECO:0007669"/>
    <property type="project" value="UniProtKB-KW"/>
</dbReference>
<keyword evidence="5" id="KW-0819">tRNA processing</keyword>
<keyword evidence="12" id="KW-1185">Reference proteome</keyword>
<sequence length="156" mass="17208">MNELISESAIDTFNYGRILGGLLESGDFVALIGDLGAGKTHFVKGIAHGLGVSPDEPVCSPSYTILNIHQGRIPLYHFDLYRLNDEGQVSDLGFEEYFDGPGVTVVEWADRLGSLMPQDNLRVVFCLEGVERRRLCFQPAGDRSRGLLRRIATVLP</sequence>
<evidence type="ECO:0000256" key="7">
    <source>
        <dbReference type="ARBA" id="ARBA00022741"/>
    </source>
</evidence>
<comment type="similarity">
    <text evidence="2">Belongs to the TsaE family.</text>
</comment>
<keyword evidence="8" id="KW-0067">ATP-binding</keyword>
<dbReference type="PANTHER" id="PTHR33540">
    <property type="entry name" value="TRNA THREONYLCARBAMOYLADENOSINE BIOSYNTHESIS PROTEIN TSAE"/>
    <property type="match status" value="1"/>
</dbReference>
<dbReference type="NCBIfam" id="TIGR00150">
    <property type="entry name" value="T6A_YjeE"/>
    <property type="match status" value="1"/>
</dbReference>
<evidence type="ECO:0000256" key="6">
    <source>
        <dbReference type="ARBA" id="ARBA00022723"/>
    </source>
</evidence>
<evidence type="ECO:0000256" key="10">
    <source>
        <dbReference type="ARBA" id="ARBA00032441"/>
    </source>
</evidence>
<comment type="subcellular location">
    <subcellularLocation>
        <location evidence="1">Cytoplasm</location>
    </subcellularLocation>
</comment>
<organism evidence="11 12">
    <name type="scientific">Geoanaerobacter pelophilus</name>
    <dbReference type="NCBI Taxonomy" id="60036"/>
    <lineage>
        <taxon>Bacteria</taxon>
        <taxon>Pseudomonadati</taxon>
        <taxon>Thermodesulfobacteriota</taxon>
        <taxon>Desulfuromonadia</taxon>
        <taxon>Geobacterales</taxon>
        <taxon>Geobacteraceae</taxon>
        <taxon>Geoanaerobacter</taxon>
    </lineage>
</organism>
<proteinExistence type="inferred from homology"/>
<gene>
    <name evidence="11" type="primary">tsaE</name>
    <name evidence="11" type="ORF">KI809_00680</name>
</gene>
<dbReference type="SUPFAM" id="SSF52540">
    <property type="entry name" value="P-loop containing nucleoside triphosphate hydrolases"/>
    <property type="match status" value="1"/>
</dbReference>
<evidence type="ECO:0000256" key="4">
    <source>
        <dbReference type="ARBA" id="ARBA00022490"/>
    </source>
</evidence>
<keyword evidence="4" id="KW-0963">Cytoplasm</keyword>
<keyword evidence="7" id="KW-0547">Nucleotide-binding</keyword>
<dbReference type="RefSeq" id="WP_214169599.1">
    <property type="nucleotide sequence ID" value="NZ_JAHCVJ010000001.1"/>
</dbReference>
<accession>A0AAW4KZV2</accession>
<evidence type="ECO:0000313" key="12">
    <source>
        <dbReference type="Proteomes" id="UP000811899"/>
    </source>
</evidence>
<name>A0AAW4KZV2_9BACT</name>
<dbReference type="EMBL" id="JAHCVJ010000001">
    <property type="protein sequence ID" value="MBT0662802.1"/>
    <property type="molecule type" value="Genomic_DNA"/>
</dbReference>
<dbReference type="Pfam" id="PF02367">
    <property type="entry name" value="TsaE"/>
    <property type="match status" value="1"/>
</dbReference>
<dbReference type="GO" id="GO:0002949">
    <property type="term" value="P:tRNA threonylcarbamoyladenosine modification"/>
    <property type="evidence" value="ECO:0007669"/>
    <property type="project" value="InterPro"/>
</dbReference>
<dbReference type="GO" id="GO:0046872">
    <property type="term" value="F:metal ion binding"/>
    <property type="evidence" value="ECO:0007669"/>
    <property type="project" value="UniProtKB-KW"/>
</dbReference>
<keyword evidence="6" id="KW-0479">Metal-binding</keyword>
<dbReference type="InterPro" id="IPR003442">
    <property type="entry name" value="T6A_TsaE"/>
</dbReference>
<evidence type="ECO:0000256" key="9">
    <source>
        <dbReference type="ARBA" id="ARBA00022842"/>
    </source>
</evidence>
<dbReference type="AlphaFoldDB" id="A0AAW4KZV2"/>
<reference evidence="11 12" key="1">
    <citation type="submission" date="2021-05" db="EMBL/GenBank/DDBJ databases">
        <title>The draft genome of Geobacter pelophilus DSM 12255.</title>
        <authorList>
            <person name="Xu Z."/>
            <person name="Masuda Y."/>
            <person name="Itoh H."/>
            <person name="Senoo K."/>
        </authorList>
    </citation>
    <scope>NUCLEOTIDE SEQUENCE [LARGE SCALE GENOMIC DNA]</scope>
    <source>
        <strain evidence="11 12">DSM 12255</strain>
    </source>
</reference>
<evidence type="ECO:0000256" key="2">
    <source>
        <dbReference type="ARBA" id="ARBA00007599"/>
    </source>
</evidence>
<dbReference type="InterPro" id="IPR027417">
    <property type="entry name" value="P-loop_NTPase"/>
</dbReference>
<dbReference type="Gene3D" id="3.40.50.300">
    <property type="entry name" value="P-loop containing nucleotide triphosphate hydrolases"/>
    <property type="match status" value="1"/>
</dbReference>
<dbReference type="GO" id="GO:0005737">
    <property type="term" value="C:cytoplasm"/>
    <property type="evidence" value="ECO:0007669"/>
    <property type="project" value="UniProtKB-SubCell"/>
</dbReference>